<evidence type="ECO:0000313" key="5">
    <source>
        <dbReference type="Proteomes" id="UP000675431"/>
    </source>
</evidence>
<keyword evidence="5" id="KW-1185">Reference proteome</keyword>
<evidence type="ECO:0000256" key="1">
    <source>
        <dbReference type="ARBA" id="ARBA00004241"/>
    </source>
</evidence>
<dbReference type="Pfam" id="PF07963">
    <property type="entry name" value="N_methyl"/>
    <property type="match status" value="1"/>
</dbReference>
<evidence type="ECO:0000256" key="3">
    <source>
        <dbReference type="SAM" id="Phobius"/>
    </source>
</evidence>
<organism evidence="4 5">
    <name type="scientific">Allobacillus saliphilus</name>
    <dbReference type="NCBI Taxonomy" id="2912308"/>
    <lineage>
        <taxon>Bacteria</taxon>
        <taxon>Bacillati</taxon>
        <taxon>Bacillota</taxon>
        <taxon>Bacilli</taxon>
        <taxon>Bacillales</taxon>
        <taxon>Bacillaceae</taxon>
        <taxon>Allobacillus</taxon>
    </lineage>
</organism>
<proteinExistence type="predicted"/>
<evidence type="ECO:0000313" key="4">
    <source>
        <dbReference type="EMBL" id="MBR7554205.1"/>
    </source>
</evidence>
<dbReference type="RefSeq" id="WP_212370262.1">
    <property type="nucleotide sequence ID" value="NZ_JAGSIE010000024.1"/>
</dbReference>
<dbReference type="InterPro" id="IPR012902">
    <property type="entry name" value="N_methyl_site"/>
</dbReference>
<gene>
    <name evidence="4" type="ORF">KC820_08560</name>
</gene>
<keyword evidence="3" id="KW-0472">Membrane</keyword>
<dbReference type="InterPro" id="IPR016977">
    <property type="entry name" value="ComGF"/>
</dbReference>
<feature type="transmembrane region" description="Helical" evidence="3">
    <location>
        <begin position="12"/>
        <end position="37"/>
    </location>
</feature>
<name>A0A941CY40_9BACI</name>
<dbReference type="GO" id="GO:0009986">
    <property type="term" value="C:cell surface"/>
    <property type="evidence" value="ECO:0007669"/>
    <property type="project" value="UniProtKB-SubCell"/>
</dbReference>
<dbReference type="Pfam" id="PF15980">
    <property type="entry name" value="ComGF"/>
    <property type="match status" value="1"/>
</dbReference>
<dbReference type="Proteomes" id="UP000675431">
    <property type="component" value="Unassembled WGS sequence"/>
</dbReference>
<reference evidence="4 5" key="1">
    <citation type="submission" date="2021-04" db="EMBL/GenBank/DDBJ databases">
        <title>Allobacillus sp. nov. SKP8-2 isolated from shrimp paste.</title>
        <authorList>
            <person name="Tanasupawat S."/>
            <person name="Yiamsombat S."/>
            <person name="Kanchanasin P."/>
            <person name="Kuncharoen N."/>
        </authorList>
    </citation>
    <scope>NUCLEOTIDE SEQUENCE [LARGE SCALE GENOMIC DNA]</scope>
    <source>
        <strain evidence="4 5">SKP8-2</strain>
    </source>
</reference>
<evidence type="ECO:0000256" key="2">
    <source>
        <dbReference type="ARBA" id="ARBA00023287"/>
    </source>
</evidence>
<keyword evidence="3" id="KW-0812">Transmembrane</keyword>
<dbReference type="AlphaFoldDB" id="A0A941CY40"/>
<comment type="subcellular location">
    <subcellularLocation>
        <location evidence="1">Cell surface</location>
    </subcellularLocation>
</comment>
<comment type="caution">
    <text evidence="4">The sequence shown here is derived from an EMBL/GenBank/DDBJ whole genome shotgun (WGS) entry which is preliminary data.</text>
</comment>
<keyword evidence="3" id="KW-1133">Transmembrane helix</keyword>
<dbReference type="GO" id="GO:0030420">
    <property type="term" value="P:establishment of competence for transformation"/>
    <property type="evidence" value="ECO:0007669"/>
    <property type="project" value="UniProtKB-KW"/>
</dbReference>
<accession>A0A941CY40</accession>
<sequence length="148" mass="17733">MYLYTKNNQGFTLLSTLIALTILMLLSSLILPLLVTVQKIESPSYKKDYEWRQFHFYLMKEFNEAQFVTIEEHAIQFHLPNDVTNRYELYFDKIRRRGNESGHEVILSDVIEFSVRRFGNHTFSIYGEREHGYAYTKYYSFPIKTIDH</sequence>
<keyword evidence="2" id="KW-0178">Competence</keyword>
<dbReference type="EMBL" id="JAGSIE010000024">
    <property type="protein sequence ID" value="MBR7554205.1"/>
    <property type="molecule type" value="Genomic_DNA"/>
</dbReference>
<protein>
    <submittedName>
        <fullName evidence="4">ComGF family competence protein</fullName>
    </submittedName>
</protein>